<reference evidence="9" key="1">
    <citation type="submission" date="2025-08" db="UniProtKB">
        <authorList>
            <consortium name="RefSeq"/>
        </authorList>
    </citation>
    <scope>IDENTIFICATION</scope>
</reference>
<evidence type="ECO:0000259" key="7">
    <source>
        <dbReference type="Pfam" id="PF06155"/>
    </source>
</evidence>
<comment type="cofactor">
    <cofactor evidence="1">
        <name>Fe(2+)</name>
        <dbReference type="ChEBI" id="CHEBI:29033"/>
    </cofactor>
</comment>
<keyword evidence="8" id="KW-1185">Reference proteome</keyword>
<dbReference type="GeneID" id="103373420"/>
<dbReference type="InterPro" id="IPR038492">
    <property type="entry name" value="GBBH-like_N_sf"/>
</dbReference>
<dbReference type="RefSeq" id="XP_008301529.1">
    <property type="nucleotide sequence ID" value="XM_008303307.1"/>
</dbReference>
<dbReference type="GO" id="GO:0046872">
    <property type="term" value="F:metal ion binding"/>
    <property type="evidence" value="ECO:0007669"/>
    <property type="project" value="UniProtKB-KW"/>
</dbReference>
<gene>
    <name evidence="9" type="primary">LOC103373420</name>
</gene>
<evidence type="ECO:0000313" key="8">
    <source>
        <dbReference type="Proteomes" id="UP000694891"/>
    </source>
</evidence>
<evidence type="ECO:0000313" key="9">
    <source>
        <dbReference type="RefSeq" id="XP_008301529.1"/>
    </source>
</evidence>
<feature type="domain" description="Gamma-butyrobetaine hydroxylase-like N-terminal" evidence="7">
    <location>
        <begin position="66"/>
        <end position="147"/>
    </location>
</feature>
<keyword evidence="6" id="KW-0408">Iron</keyword>
<dbReference type="InterPro" id="IPR010376">
    <property type="entry name" value="GBBH-like_N"/>
</dbReference>
<evidence type="ECO:0000256" key="5">
    <source>
        <dbReference type="ARBA" id="ARBA00023002"/>
    </source>
</evidence>
<proteinExistence type="inferred from homology"/>
<keyword evidence="4 9" id="KW-0223">Dioxygenase</keyword>
<evidence type="ECO:0000256" key="6">
    <source>
        <dbReference type="ARBA" id="ARBA00023004"/>
    </source>
</evidence>
<dbReference type="FunFam" id="3.30.2020.30:FF:000002">
    <property type="entry name" value="Putative gamma-butyrobetaine dioxygenase"/>
    <property type="match status" value="1"/>
</dbReference>
<evidence type="ECO:0000256" key="1">
    <source>
        <dbReference type="ARBA" id="ARBA00001954"/>
    </source>
</evidence>
<dbReference type="AlphaFoldDB" id="A0A9Y4NQB5"/>
<dbReference type="Pfam" id="PF06155">
    <property type="entry name" value="GBBH-like_N"/>
    <property type="match status" value="1"/>
</dbReference>
<dbReference type="Gene3D" id="3.30.2020.30">
    <property type="match status" value="1"/>
</dbReference>
<protein>
    <submittedName>
        <fullName evidence="9">Gamma-butyrobetaine dioxygenase</fullName>
    </submittedName>
</protein>
<dbReference type="GO" id="GO:0051213">
    <property type="term" value="F:dioxygenase activity"/>
    <property type="evidence" value="ECO:0007669"/>
    <property type="project" value="UniProtKB-KW"/>
</dbReference>
<keyword evidence="5" id="KW-0560">Oxidoreductase</keyword>
<keyword evidence="3" id="KW-0479">Metal-binding</keyword>
<evidence type="ECO:0000256" key="3">
    <source>
        <dbReference type="ARBA" id="ARBA00022723"/>
    </source>
</evidence>
<accession>A0A9Y4NQB5</accession>
<dbReference type="Proteomes" id="UP000694891">
    <property type="component" value="Unplaced"/>
</dbReference>
<evidence type="ECO:0000256" key="2">
    <source>
        <dbReference type="ARBA" id="ARBA00008654"/>
    </source>
</evidence>
<name>A0A9Y4NQB5_9TELE</name>
<sequence>MWMSTFARFALPALQRSSGAAARRALRACRAPAPPHSTSVQLRGQQTLGSASLPLGRHSVRQVRALDQERMMEVEWEDGGHSLYPFTWLRDNCQCPRCTLQSAQARLLPLTDLDVHTGVDAAEVTHDNKVSIVWPDQHVSLFDAEWLKKRCFSAAARQAMQEELFLNGESEFGFYVNISKSVFFSALRPEGLLFLWALHRRDTRFLSVEEKLNFTSAPEGGISYFLTGLHSVIQRMSQSSRLSGAFYCDELKKQKVPIKSPELF</sequence>
<evidence type="ECO:0000256" key="4">
    <source>
        <dbReference type="ARBA" id="ARBA00022964"/>
    </source>
</evidence>
<comment type="similarity">
    <text evidence="2">Belongs to the gamma-BBH/TMLD family.</text>
</comment>
<organism evidence="8 9">
    <name type="scientific">Stegastes partitus</name>
    <name type="common">bicolor damselfish</name>
    <dbReference type="NCBI Taxonomy" id="144197"/>
    <lineage>
        <taxon>Eukaryota</taxon>
        <taxon>Metazoa</taxon>
        <taxon>Chordata</taxon>
        <taxon>Craniata</taxon>
        <taxon>Vertebrata</taxon>
        <taxon>Euteleostomi</taxon>
        <taxon>Actinopterygii</taxon>
        <taxon>Neopterygii</taxon>
        <taxon>Teleostei</taxon>
        <taxon>Neoteleostei</taxon>
        <taxon>Acanthomorphata</taxon>
        <taxon>Ovalentaria</taxon>
        <taxon>Pomacentridae</taxon>
        <taxon>Stegastes</taxon>
    </lineage>
</organism>